<keyword evidence="4 10" id="KW-0812">Transmembrane</keyword>
<evidence type="ECO:0000256" key="10">
    <source>
        <dbReference type="PROSITE-ProRule" id="PRU00282"/>
    </source>
</evidence>
<evidence type="ECO:0000256" key="4">
    <source>
        <dbReference type="ARBA" id="ARBA00022692"/>
    </source>
</evidence>
<evidence type="ECO:0000256" key="2">
    <source>
        <dbReference type="ARBA" id="ARBA00006375"/>
    </source>
</evidence>
<evidence type="ECO:0000256" key="9">
    <source>
        <dbReference type="ARBA" id="ARBA00023136"/>
    </source>
</evidence>
<dbReference type="AlphaFoldDB" id="A0AAE0PBV2"/>
<proteinExistence type="inferred from homology"/>
<dbReference type="SUPFAM" id="SSF103506">
    <property type="entry name" value="Mitochondrial carrier"/>
    <property type="match status" value="1"/>
</dbReference>
<evidence type="ECO:0000313" key="14">
    <source>
        <dbReference type="Proteomes" id="UP001281003"/>
    </source>
</evidence>
<keyword evidence="14" id="KW-1185">Reference proteome</keyword>
<organism evidence="13 14">
    <name type="scientific">Sordaria brevicollis</name>
    <dbReference type="NCBI Taxonomy" id="83679"/>
    <lineage>
        <taxon>Eukaryota</taxon>
        <taxon>Fungi</taxon>
        <taxon>Dikarya</taxon>
        <taxon>Ascomycota</taxon>
        <taxon>Pezizomycotina</taxon>
        <taxon>Sordariomycetes</taxon>
        <taxon>Sordariomycetidae</taxon>
        <taxon>Sordariales</taxon>
        <taxon>Sordariaceae</taxon>
        <taxon>Sordaria</taxon>
    </lineage>
</organism>
<comment type="subcellular location">
    <subcellularLocation>
        <location evidence="1">Mitochondrion inner membrane</location>
        <topology evidence="1">Multi-pass membrane protein</topology>
    </subcellularLocation>
</comment>
<keyword evidence="9 10" id="KW-0472">Membrane</keyword>
<dbReference type="GO" id="GO:0055085">
    <property type="term" value="P:transmembrane transport"/>
    <property type="evidence" value="ECO:0007669"/>
    <property type="project" value="InterPro"/>
</dbReference>
<feature type="repeat" description="Solcar" evidence="10">
    <location>
        <begin position="253"/>
        <end position="336"/>
    </location>
</feature>
<keyword evidence="3 11" id="KW-0813">Transport</keyword>
<evidence type="ECO:0000256" key="6">
    <source>
        <dbReference type="ARBA" id="ARBA00022792"/>
    </source>
</evidence>
<dbReference type="InterPro" id="IPR050391">
    <property type="entry name" value="Mito_Metabolite_Transporter"/>
</dbReference>
<dbReference type="EMBL" id="JAUTDP010000008">
    <property type="protein sequence ID" value="KAK3397061.1"/>
    <property type="molecule type" value="Genomic_DNA"/>
</dbReference>
<evidence type="ECO:0000256" key="1">
    <source>
        <dbReference type="ARBA" id="ARBA00004448"/>
    </source>
</evidence>
<gene>
    <name evidence="13" type="ORF">B0T20DRAFT_248300</name>
</gene>
<dbReference type="InterPro" id="IPR023395">
    <property type="entry name" value="MCP_dom_sf"/>
</dbReference>
<reference evidence="13" key="2">
    <citation type="submission" date="2023-07" db="EMBL/GenBank/DDBJ databases">
        <authorList>
            <consortium name="Lawrence Berkeley National Laboratory"/>
            <person name="Haridas S."/>
            <person name="Hensen N."/>
            <person name="Bonometti L."/>
            <person name="Westerberg I."/>
            <person name="Brannstrom I.O."/>
            <person name="Guillou S."/>
            <person name="Cros-Aarteil S."/>
            <person name="Calhoun S."/>
            <person name="Kuo A."/>
            <person name="Mondo S."/>
            <person name="Pangilinan J."/>
            <person name="Riley R."/>
            <person name="LaButti K."/>
            <person name="Andreopoulos B."/>
            <person name="Lipzen A."/>
            <person name="Chen C."/>
            <person name="Yanf M."/>
            <person name="Daum C."/>
            <person name="Ng V."/>
            <person name="Clum A."/>
            <person name="Steindorff A."/>
            <person name="Ohm R."/>
            <person name="Martin F."/>
            <person name="Silar P."/>
            <person name="Natvig D."/>
            <person name="Lalanne C."/>
            <person name="Gautier V."/>
            <person name="Ament-velasquez S.L."/>
            <person name="Kruys A."/>
            <person name="Hutchinson M.I."/>
            <person name="Powell A.J."/>
            <person name="Barry K."/>
            <person name="Miller A.N."/>
            <person name="Grigoriev I.V."/>
            <person name="Debuchy R."/>
            <person name="Gladieux P."/>
            <person name="Thoren M.H."/>
            <person name="Johannesson H."/>
        </authorList>
    </citation>
    <scope>NUCLEOTIDE SEQUENCE</scope>
    <source>
        <strain evidence="13">FGSC 1904</strain>
    </source>
</reference>
<evidence type="ECO:0000256" key="7">
    <source>
        <dbReference type="ARBA" id="ARBA00022989"/>
    </source>
</evidence>
<name>A0AAE0PBV2_SORBR</name>
<dbReference type="Gene3D" id="1.50.40.10">
    <property type="entry name" value="Mitochondrial carrier domain"/>
    <property type="match status" value="1"/>
</dbReference>
<evidence type="ECO:0000256" key="12">
    <source>
        <dbReference type="SAM" id="MobiDB-lite"/>
    </source>
</evidence>
<feature type="region of interest" description="Disordered" evidence="12">
    <location>
        <begin position="1"/>
        <end position="55"/>
    </location>
</feature>
<keyword evidence="5" id="KW-0677">Repeat</keyword>
<dbReference type="PROSITE" id="PS50920">
    <property type="entry name" value="SOLCAR"/>
    <property type="match status" value="3"/>
</dbReference>
<evidence type="ECO:0000256" key="11">
    <source>
        <dbReference type="RuleBase" id="RU000488"/>
    </source>
</evidence>
<sequence length="344" mass="36981">MQAVTTGLGGPSSPSSPSDPKHSTATTKSAIMEKQTTTTSDKPVAATTTTTTTATTKSKQTVHYPFWFGGSASSMAATVTHPLDLVKVRLQMRTGSAPTSMSGTVLHIVRNHGVSGLYNGLSASLLRQITYSTTRFGIYEELKSRFTTKDHPASFPVLIAMATVSGVAGGLVGNVADVLNVRMQHDAALPPAQRRNYAHALDGLARMTREEGFRSWFRGVWPNSARAAAMTASQLASYDVFKRLLIRHTPLEDNLATHFSASFLAGVAAATVTSPIDVVKTRVMSASGKSSIGQVLGGLYAQEGVRWMFKGWVPSFLRLGPQTIATFIFLEGHRKMYKVKGIEE</sequence>
<dbReference type="PRINTS" id="PR00926">
    <property type="entry name" value="MITOCARRIER"/>
</dbReference>
<feature type="compositionally biased region" description="Low complexity" evidence="12">
    <location>
        <begin position="36"/>
        <end position="55"/>
    </location>
</feature>
<dbReference type="Pfam" id="PF00153">
    <property type="entry name" value="Mito_carr"/>
    <property type="match status" value="3"/>
</dbReference>
<dbReference type="InterPro" id="IPR018108">
    <property type="entry name" value="MCP_transmembrane"/>
</dbReference>
<evidence type="ECO:0000256" key="8">
    <source>
        <dbReference type="ARBA" id="ARBA00023128"/>
    </source>
</evidence>
<evidence type="ECO:0000256" key="5">
    <source>
        <dbReference type="ARBA" id="ARBA00022737"/>
    </source>
</evidence>
<dbReference type="InterPro" id="IPR002067">
    <property type="entry name" value="MCP"/>
</dbReference>
<evidence type="ECO:0000313" key="13">
    <source>
        <dbReference type="EMBL" id="KAK3397061.1"/>
    </source>
</evidence>
<accession>A0AAE0PBV2</accession>
<dbReference type="GO" id="GO:0005743">
    <property type="term" value="C:mitochondrial inner membrane"/>
    <property type="evidence" value="ECO:0007669"/>
    <property type="project" value="UniProtKB-SubCell"/>
</dbReference>
<comment type="similarity">
    <text evidence="2 11">Belongs to the mitochondrial carrier (TC 2.A.29) family.</text>
</comment>
<comment type="caution">
    <text evidence="13">The sequence shown here is derived from an EMBL/GenBank/DDBJ whole genome shotgun (WGS) entry which is preliminary data.</text>
</comment>
<reference evidence="13" key="1">
    <citation type="journal article" date="2023" name="Mol. Phylogenet. Evol.">
        <title>Genome-scale phylogeny and comparative genomics of the fungal order Sordariales.</title>
        <authorList>
            <person name="Hensen N."/>
            <person name="Bonometti L."/>
            <person name="Westerberg I."/>
            <person name="Brannstrom I.O."/>
            <person name="Guillou S."/>
            <person name="Cros-Aarteil S."/>
            <person name="Calhoun S."/>
            <person name="Haridas S."/>
            <person name="Kuo A."/>
            <person name="Mondo S."/>
            <person name="Pangilinan J."/>
            <person name="Riley R."/>
            <person name="LaButti K."/>
            <person name="Andreopoulos B."/>
            <person name="Lipzen A."/>
            <person name="Chen C."/>
            <person name="Yan M."/>
            <person name="Daum C."/>
            <person name="Ng V."/>
            <person name="Clum A."/>
            <person name="Steindorff A."/>
            <person name="Ohm R.A."/>
            <person name="Martin F."/>
            <person name="Silar P."/>
            <person name="Natvig D.O."/>
            <person name="Lalanne C."/>
            <person name="Gautier V."/>
            <person name="Ament-Velasquez S.L."/>
            <person name="Kruys A."/>
            <person name="Hutchinson M.I."/>
            <person name="Powell A.J."/>
            <person name="Barry K."/>
            <person name="Miller A.N."/>
            <person name="Grigoriev I.V."/>
            <person name="Debuchy R."/>
            <person name="Gladieux P."/>
            <person name="Hiltunen Thoren M."/>
            <person name="Johannesson H."/>
        </authorList>
    </citation>
    <scope>NUCLEOTIDE SEQUENCE</scope>
    <source>
        <strain evidence="13">FGSC 1904</strain>
    </source>
</reference>
<dbReference type="Proteomes" id="UP001281003">
    <property type="component" value="Unassembled WGS sequence"/>
</dbReference>
<keyword evidence="8" id="KW-0496">Mitochondrion</keyword>
<evidence type="ECO:0000256" key="3">
    <source>
        <dbReference type="ARBA" id="ARBA00022448"/>
    </source>
</evidence>
<keyword evidence="6" id="KW-0999">Mitochondrion inner membrane</keyword>
<keyword evidence="7" id="KW-1133">Transmembrane helix</keyword>
<feature type="repeat" description="Solcar" evidence="10">
    <location>
        <begin position="60"/>
        <end position="145"/>
    </location>
</feature>
<dbReference type="FunFam" id="1.50.40.10:FF:000107">
    <property type="entry name" value="Mitochondrial dicarboxylate carrier"/>
    <property type="match status" value="1"/>
</dbReference>
<dbReference type="PANTHER" id="PTHR45618">
    <property type="entry name" value="MITOCHONDRIAL DICARBOXYLATE CARRIER-RELATED"/>
    <property type="match status" value="1"/>
</dbReference>
<feature type="repeat" description="Solcar" evidence="10">
    <location>
        <begin position="153"/>
        <end position="244"/>
    </location>
</feature>
<protein>
    <submittedName>
        <fullName evidence="13">Mitochondrial carrier domain-containing protein</fullName>
    </submittedName>
</protein>